<dbReference type="Gene3D" id="3.40.50.1100">
    <property type="match status" value="2"/>
</dbReference>
<evidence type="ECO:0000256" key="5">
    <source>
        <dbReference type="PIRSR" id="PIRSR006278-2"/>
    </source>
</evidence>
<evidence type="ECO:0008006" key="8">
    <source>
        <dbReference type="Google" id="ProtNLM"/>
    </source>
</evidence>
<evidence type="ECO:0000313" key="7">
    <source>
        <dbReference type="Proteomes" id="UP000001227"/>
    </source>
</evidence>
<dbReference type="InterPro" id="IPR027278">
    <property type="entry name" value="ACCD_DCysDesulf"/>
</dbReference>
<comment type="cofactor">
    <cofactor evidence="1">
        <name>pyridoxal 5'-phosphate</name>
        <dbReference type="ChEBI" id="CHEBI:597326"/>
    </cofactor>
</comment>
<keyword evidence="7" id="KW-1185">Reference proteome</keyword>
<comment type="similarity">
    <text evidence="2">Belongs to the ACC deaminase/D-cysteine desulfhydrase family.</text>
</comment>
<evidence type="ECO:0000256" key="3">
    <source>
        <dbReference type="ARBA" id="ARBA00022898"/>
    </source>
</evidence>
<reference evidence="6 7" key="1">
    <citation type="journal article" date="2010" name="J. Bacteriol.">
        <title>The genome of the amoeba symbiont 'Candidatus Amoebophilus asiaticus' reveals common mechanisms for host cell interaction among amoeba-associated bacteria.</title>
        <authorList>
            <person name="Schmitz-Esser S."/>
            <person name="Tischler P."/>
            <person name="Arnold R."/>
            <person name="Montanaro J."/>
            <person name="Wagner M."/>
            <person name="Rattei T."/>
            <person name="Horn M."/>
        </authorList>
    </citation>
    <scope>NUCLEOTIDE SEQUENCE [LARGE SCALE GENOMIC DNA]</scope>
    <source>
        <strain evidence="6 7">5a2</strain>
    </source>
</reference>
<dbReference type="STRING" id="452471.Aasi_0858"/>
<organism evidence="6 7">
    <name type="scientific">Amoebophilus asiaticus (strain 5a2)</name>
    <dbReference type="NCBI Taxonomy" id="452471"/>
    <lineage>
        <taxon>Bacteria</taxon>
        <taxon>Pseudomonadati</taxon>
        <taxon>Bacteroidota</taxon>
        <taxon>Cytophagia</taxon>
        <taxon>Cytophagales</taxon>
        <taxon>Amoebophilaceae</taxon>
        <taxon>Candidatus Amoebophilus</taxon>
    </lineage>
</organism>
<dbReference type="EMBL" id="CP001102">
    <property type="protein sequence ID" value="ACE06227.1"/>
    <property type="molecule type" value="Genomic_DNA"/>
</dbReference>
<dbReference type="PIRSF" id="PIRSF006278">
    <property type="entry name" value="ACCD_DCysDesulf"/>
    <property type="match status" value="1"/>
</dbReference>
<sequence length="324" mass="36363">MLHSRIHPLKFITKPAAQIYIKRDDELGFGVTGTKLRKYQSLLHYIKTQAIKHAVLIGGAYSNNIVSLSQLLIEQGVVPHLFLRGDKPPAHKGNFLLTSLLVPTKHIYWIKRDEWEDVENRAKAFAEKLPEASLVIPEGACMVESLPGALSLGTDILRNEQEHDLLFDHIFIEAGTGLAAIGLILGFKIYRKTVQIHILLLAGHEAEFLKKLESFHQYLFFNYQVKIEWDELIQGLHFYHPNTAVSFGTTNKQVFDAIIQIARHDGILTDPIYSAKLLMMAKHTILTSDIVGNILIIHSGGGLALMGFQEQLASQLQCIIEKSS</sequence>
<dbReference type="SUPFAM" id="SSF53686">
    <property type="entry name" value="Tryptophan synthase beta subunit-like PLP-dependent enzymes"/>
    <property type="match status" value="1"/>
</dbReference>
<dbReference type="InterPro" id="IPR036052">
    <property type="entry name" value="TrpB-like_PALP_sf"/>
</dbReference>
<dbReference type="PANTHER" id="PTHR43780:SF7">
    <property type="entry name" value="D-CYSTEINE DESULFHYDRASE 2, MITOCHONDRIAL"/>
    <property type="match status" value="1"/>
</dbReference>
<protein>
    <recommendedName>
        <fullName evidence="8">Tryptophan synthase beta chain-like PALP domain-containing protein</fullName>
    </recommendedName>
</protein>
<dbReference type="AlphaFoldDB" id="B3ESM5"/>
<dbReference type="OrthoDB" id="9801249at2"/>
<proteinExistence type="inferred from homology"/>
<evidence type="ECO:0000256" key="4">
    <source>
        <dbReference type="PIRSR" id="PIRSR006278-1"/>
    </source>
</evidence>
<evidence type="ECO:0000256" key="2">
    <source>
        <dbReference type="ARBA" id="ARBA00008639"/>
    </source>
</evidence>
<dbReference type="Proteomes" id="UP000001227">
    <property type="component" value="Chromosome"/>
</dbReference>
<evidence type="ECO:0000256" key="1">
    <source>
        <dbReference type="ARBA" id="ARBA00001933"/>
    </source>
</evidence>
<gene>
    <name evidence="6" type="ordered locus">Aasi_0858</name>
</gene>
<dbReference type="GO" id="GO:0019148">
    <property type="term" value="F:D-cysteine desulfhydrase activity"/>
    <property type="evidence" value="ECO:0007669"/>
    <property type="project" value="TreeGrafter"/>
</dbReference>
<dbReference type="PANTHER" id="PTHR43780">
    <property type="entry name" value="1-AMINOCYCLOPROPANE-1-CARBOXYLATE DEAMINASE-RELATED"/>
    <property type="match status" value="1"/>
</dbReference>
<dbReference type="RefSeq" id="WP_012472995.1">
    <property type="nucleotide sequence ID" value="NC_010830.1"/>
</dbReference>
<evidence type="ECO:0000313" key="6">
    <source>
        <dbReference type="EMBL" id="ACE06227.1"/>
    </source>
</evidence>
<feature type="active site" description="Nucleophile" evidence="4">
    <location>
        <position position="62"/>
    </location>
</feature>
<name>B3ESM5_AMOA5</name>
<feature type="modified residue" description="N6-(pyridoxal phosphate)lysine" evidence="5">
    <location>
        <position position="35"/>
    </location>
</feature>
<keyword evidence="3 5" id="KW-0663">Pyridoxal phosphate</keyword>
<dbReference type="KEGG" id="aas:Aasi_0858"/>
<dbReference type="HOGENOM" id="CLU_929981_0_0_10"/>
<dbReference type="eggNOG" id="COG2515">
    <property type="taxonomic scope" value="Bacteria"/>
</dbReference>
<accession>B3ESM5</accession>